<organism evidence="4 5">
    <name type="scientific">Glutinoglossum americanum</name>
    <dbReference type="NCBI Taxonomy" id="1670608"/>
    <lineage>
        <taxon>Eukaryota</taxon>
        <taxon>Fungi</taxon>
        <taxon>Dikarya</taxon>
        <taxon>Ascomycota</taxon>
        <taxon>Pezizomycotina</taxon>
        <taxon>Geoglossomycetes</taxon>
        <taxon>Geoglossales</taxon>
        <taxon>Geoglossaceae</taxon>
        <taxon>Glutinoglossum</taxon>
    </lineage>
</organism>
<dbReference type="SMART" id="SM00555">
    <property type="entry name" value="GIT"/>
    <property type="match status" value="2"/>
</dbReference>
<dbReference type="GO" id="GO:0005826">
    <property type="term" value="C:actomyosin contractile ring"/>
    <property type="evidence" value="ECO:0007669"/>
    <property type="project" value="TreeGrafter"/>
</dbReference>
<dbReference type="OrthoDB" id="5588096at2759"/>
<comment type="caution">
    <text evidence="4">The sequence shown here is derived from an EMBL/GenBank/DDBJ whole genome shotgun (WGS) entry which is preliminary data.</text>
</comment>
<feature type="compositionally biased region" description="Acidic residues" evidence="2">
    <location>
        <begin position="325"/>
        <end position="343"/>
    </location>
</feature>
<feature type="compositionally biased region" description="Polar residues" evidence="2">
    <location>
        <begin position="745"/>
        <end position="759"/>
    </location>
</feature>
<feature type="compositionally biased region" description="Basic residues" evidence="2">
    <location>
        <begin position="181"/>
        <end position="192"/>
    </location>
</feature>
<feature type="domain" description="GIT Spa2 homology (SHD)" evidence="3">
    <location>
        <begin position="188"/>
        <end position="218"/>
    </location>
</feature>
<dbReference type="PANTHER" id="PTHR21601">
    <property type="entry name" value="SPA2 PROTEIN"/>
    <property type="match status" value="1"/>
</dbReference>
<feature type="compositionally biased region" description="Basic and acidic residues" evidence="2">
    <location>
        <begin position="389"/>
        <end position="419"/>
    </location>
</feature>
<name>A0A9P8I9X9_9PEZI</name>
<feature type="domain" description="GIT Spa2 homology (SHD)" evidence="3">
    <location>
        <begin position="133"/>
        <end position="163"/>
    </location>
</feature>
<gene>
    <name evidence="4" type="ORF">FGG08_002120</name>
</gene>
<sequence length="938" mass="102794">MNGRTGTLSPVSVEGSEWSGISRYQSLASESQFQNNRAGALASPPVSSGPNSMNGGPPNGMNRGPPDSTGNPSPPSSIARSSDGTGLYVSSDSGQGRKPILLEETMAEHYTALKRYLAPSLRDERGNPRPNRARDKLLRLSAVQFQELSTDVYDELQRRQGTGEHANAGPTPPFLENKNTFHPKRNQARKKLSTLPGPRFRDLATDVFYELERRVPKFAASDLDRNGSPAPTLRSNPSRTGTPVGGVVPRVGESRPGSRGQGPRGPPPNTPGPYPWTGPPSGPPNSGPGGLGVPPSPGATLNEYGRPLPKTFQSNTIIPNKSTLVEDDDDQTGPEDDDDDEGDAFGLEGAAGRGQSKRNTSRSLGGTERDKKLVDEYQSQVSELQGKVENLETRLRQKDEELSKLHNADRDRGSAASIERQEWSDLRTDLERKLADAQNLNESLQSELNRLRVDNANMERDLRDQLDQASMNNSSGDSAGDEWKTRFESLERDHEELKMELREQQQVTEEVRKEASDFLREMKALTDRADHPWDREEKLLGQISRLEEEVKEWKGRYARTKTQLRNLRASSIGLSIQPVDISQFSKDGAFMDGNGLVSDVHVTKFQIAIDDLLRTARSGEPSSVLDYMKSVVVAVRNITQGIDDAAPSDGDQAHQRSKLKGRVSATANNLITAAKNFSSANGISPVSLLDAAASHLTAAVVELIRAVKIQPTPEGEFGDEDDDGLPPTDARGFSPIRNGRLSGESVYSSISSQRGSSTPKGRVKDSWIGRRPPSRNGLLNGKGPAVKIGYGVKTQESNVEELKFYLEDQTEGMVQSIQSLISSIRADNGMPTIRNHINDISAVVEKVITSTETAMSQAGNSTLRDRGEPIIRKLSDCRAKLLEVNSESENIRDPSLLKDFTNKLPPLAFEIARETKELVRMVDDLDNEERDADEDNFR</sequence>
<evidence type="ECO:0000256" key="1">
    <source>
        <dbReference type="ARBA" id="ARBA00022737"/>
    </source>
</evidence>
<keyword evidence="5" id="KW-1185">Reference proteome</keyword>
<feature type="compositionally biased region" description="Polar residues" evidence="2">
    <location>
        <begin position="467"/>
        <end position="477"/>
    </location>
</feature>
<feature type="compositionally biased region" description="Low complexity" evidence="2">
    <location>
        <begin position="43"/>
        <end position="66"/>
    </location>
</feature>
<feature type="region of interest" description="Disordered" evidence="2">
    <location>
        <begin position="29"/>
        <end position="102"/>
    </location>
</feature>
<dbReference type="InterPro" id="IPR022018">
    <property type="entry name" value="GIT1_C"/>
</dbReference>
<dbReference type="InterPro" id="IPR013724">
    <property type="entry name" value="GIT_SHD"/>
</dbReference>
<dbReference type="InterPro" id="IPR056439">
    <property type="entry name" value="VBS_C3G9"/>
</dbReference>
<dbReference type="Pfam" id="PF12205">
    <property type="entry name" value="GIT1_C"/>
    <property type="match status" value="1"/>
</dbReference>
<feature type="region of interest" description="Disordered" evidence="2">
    <location>
        <begin position="464"/>
        <end position="483"/>
    </location>
</feature>
<feature type="region of interest" description="Disordered" evidence="2">
    <location>
        <begin position="162"/>
        <end position="198"/>
    </location>
</feature>
<dbReference type="EMBL" id="JAGHQL010000030">
    <property type="protein sequence ID" value="KAH0543559.1"/>
    <property type="molecule type" value="Genomic_DNA"/>
</dbReference>
<reference evidence="4" key="1">
    <citation type="submission" date="2021-03" db="EMBL/GenBank/DDBJ databases">
        <title>Comparative genomics and phylogenomic investigation of the class Geoglossomycetes provide insights into ecological specialization and systematics.</title>
        <authorList>
            <person name="Melie T."/>
            <person name="Pirro S."/>
            <person name="Miller A.N."/>
            <person name="Quandt A."/>
        </authorList>
    </citation>
    <scope>NUCLEOTIDE SEQUENCE</scope>
    <source>
        <strain evidence="4">GBOQ0MN5Z8</strain>
    </source>
</reference>
<feature type="compositionally biased region" description="Polar residues" evidence="2">
    <location>
        <begin position="311"/>
        <end position="323"/>
    </location>
</feature>
<evidence type="ECO:0000313" key="5">
    <source>
        <dbReference type="Proteomes" id="UP000698800"/>
    </source>
</evidence>
<dbReference type="Gene3D" id="1.20.120.330">
    <property type="entry name" value="Nucleotidyltransferases domain 2"/>
    <property type="match status" value="1"/>
</dbReference>
<dbReference type="AlphaFoldDB" id="A0A9P8I9X9"/>
<dbReference type="GO" id="GO:0005078">
    <property type="term" value="F:MAP-kinase scaffold activity"/>
    <property type="evidence" value="ECO:0007669"/>
    <property type="project" value="TreeGrafter"/>
</dbReference>
<feature type="compositionally biased region" description="Low complexity" evidence="2">
    <location>
        <begin position="237"/>
        <end position="258"/>
    </location>
</feature>
<accession>A0A9P8I9X9</accession>
<dbReference type="Proteomes" id="UP000698800">
    <property type="component" value="Unassembled WGS sequence"/>
</dbReference>
<dbReference type="InterPro" id="IPR039892">
    <property type="entry name" value="Spa2/Sph1"/>
</dbReference>
<dbReference type="GO" id="GO:1902716">
    <property type="term" value="C:cell cortex of growing cell tip"/>
    <property type="evidence" value="ECO:0007669"/>
    <property type="project" value="TreeGrafter"/>
</dbReference>
<feature type="compositionally biased region" description="Pro residues" evidence="2">
    <location>
        <begin position="264"/>
        <end position="286"/>
    </location>
</feature>
<dbReference type="Pfam" id="PF08518">
    <property type="entry name" value="GIT_SHD"/>
    <property type="match status" value="2"/>
</dbReference>
<evidence type="ECO:0000256" key="2">
    <source>
        <dbReference type="SAM" id="MobiDB-lite"/>
    </source>
</evidence>
<protein>
    <recommendedName>
        <fullName evidence="3">GIT Spa2 homology (SHD) domain-containing protein</fullName>
    </recommendedName>
</protein>
<dbReference type="PANTHER" id="PTHR21601:SF0">
    <property type="entry name" value="PROTEIN SPA2-RELATED"/>
    <property type="match status" value="1"/>
</dbReference>
<keyword evidence="1" id="KW-0677">Repeat</keyword>
<evidence type="ECO:0000259" key="3">
    <source>
        <dbReference type="SMART" id="SM00555"/>
    </source>
</evidence>
<evidence type="ECO:0000313" key="4">
    <source>
        <dbReference type="EMBL" id="KAH0543559.1"/>
    </source>
</evidence>
<feature type="region of interest" description="Disordered" evidence="2">
    <location>
        <begin position="712"/>
        <end position="782"/>
    </location>
</feature>
<feature type="compositionally biased region" description="Polar residues" evidence="2">
    <location>
        <begin position="68"/>
        <end position="94"/>
    </location>
</feature>
<proteinExistence type="predicted"/>
<dbReference type="Pfam" id="PF23742">
    <property type="entry name" value="VBS_C3G9"/>
    <property type="match status" value="1"/>
</dbReference>
<feature type="region of interest" description="Disordered" evidence="2">
    <location>
        <begin position="220"/>
        <end position="419"/>
    </location>
</feature>